<gene>
    <name evidence="1" type="ORF">MRATA1EN22A_LOCUS877</name>
</gene>
<evidence type="ECO:0000313" key="1">
    <source>
        <dbReference type="EMBL" id="CAM9317596.1"/>
    </source>
</evidence>
<name>A0AC59Y2A3_RANTA</name>
<organism evidence="1 2">
    <name type="scientific">Rangifer tarandus platyrhynchus</name>
    <name type="common">Svalbard reindeer</name>
    <dbReference type="NCBI Taxonomy" id="3082113"/>
    <lineage>
        <taxon>Eukaryota</taxon>
        <taxon>Metazoa</taxon>
        <taxon>Chordata</taxon>
        <taxon>Craniata</taxon>
        <taxon>Vertebrata</taxon>
        <taxon>Euteleostomi</taxon>
        <taxon>Mammalia</taxon>
        <taxon>Eutheria</taxon>
        <taxon>Laurasiatheria</taxon>
        <taxon>Artiodactyla</taxon>
        <taxon>Ruminantia</taxon>
        <taxon>Pecora</taxon>
        <taxon>Cervidae</taxon>
        <taxon>Odocoileinae</taxon>
        <taxon>Rangifer</taxon>
    </lineage>
</organism>
<evidence type="ECO:0000313" key="2">
    <source>
        <dbReference type="Proteomes" id="UP001162501"/>
    </source>
</evidence>
<reference evidence="1" key="1">
    <citation type="submission" date="2023-05" db="EMBL/GenBank/DDBJ databases">
        <authorList>
            <consortium name="ELIXIR-Norway"/>
        </authorList>
    </citation>
    <scope>NUCLEOTIDE SEQUENCE</scope>
</reference>
<sequence>MLPGAVLGAPPGERWGGGMAALSDADCFLVASGFLVCGMSAEDLGKGEEKEINRMRRKDQLSPEVHTEIHVDVQVSMNFSQSLQTALADDLFLLGQFSPELSSLAPSCAGPSLR</sequence>
<proteinExistence type="predicted"/>
<dbReference type="EMBL" id="OX596085">
    <property type="protein sequence ID" value="CAM9317596.1"/>
    <property type="molecule type" value="Genomic_DNA"/>
</dbReference>
<dbReference type="Proteomes" id="UP001162501">
    <property type="component" value="Chromosome 1"/>
</dbReference>
<reference evidence="1" key="2">
    <citation type="submission" date="2025-03" db="EMBL/GenBank/DDBJ databases">
        <authorList>
            <consortium name="ELIXIR-Norway"/>
            <consortium name="Elixir Norway"/>
        </authorList>
    </citation>
    <scope>NUCLEOTIDE SEQUENCE</scope>
</reference>
<accession>A0AC59Y2A3</accession>
<protein>
    <submittedName>
        <fullName evidence="1">Uncharacterized protein</fullName>
    </submittedName>
</protein>